<proteinExistence type="predicted"/>
<sequence length="193" mass="20902">MIHITKKTITYSLFILYSVLYGYSLSASATTLEELASVISLPENADYSANDWSSTDGVSGVKWKQKGIQSNPSGSFTRTGKTTLDKLGPAIVTYIGPRTMIFAIHVDIDKPMVSDEYKTILSSQFKKSTTIHTIRDNCKDEGPSSSSGVYEAILTGKKPVYILVESSSGASGMDGTTGFDISLASEDRWKCSP</sequence>
<organism evidence="1 2">
    <name type="scientific">Candidatus Methylospira mobilis</name>
    <dbReference type="NCBI Taxonomy" id="1808979"/>
    <lineage>
        <taxon>Bacteria</taxon>
        <taxon>Pseudomonadati</taxon>
        <taxon>Pseudomonadota</taxon>
        <taxon>Gammaproteobacteria</taxon>
        <taxon>Methylococcales</taxon>
        <taxon>Methylococcaceae</taxon>
        <taxon>Candidatus Methylospira</taxon>
    </lineage>
</organism>
<keyword evidence="2" id="KW-1185">Reference proteome</keyword>
<reference evidence="1 2" key="1">
    <citation type="submission" date="2019-09" db="EMBL/GenBank/DDBJ databases">
        <title>Ecophysiology of the spiral-shaped methanotroph Methylospira mobilis as revealed by the complete genome sequence.</title>
        <authorList>
            <person name="Oshkin I.Y."/>
            <person name="Dedysh S.N."/>
            <person name="Miroshnikov K."/>
            <person name="Danilova O.V."/>
            <person name="Hakobyan A."/>
            <person name="Liesack W."/>
        </authorList>
    </citation>
    <scope>NUCLEOTIDE SEQUENCE [LARGE SCALE GENOMIC DNA]</scope>
    <source>
        <strain evidence="1 2">Shm1</strain>
    </source>
</reference>
<accession>A0A5Q0BLP7</accession>
<dbReference type="Proteomes" id="UP000325755">
    <property type="component" value="Chromosome"/>
</dbReference>
<dbReference type="AlphaFoldDB" id="A0A5Q0BLP7"/>
<dbReference type="InParanoid" id="A0A5Q0BLP7"/>
<dbReference type="KEGG" id="mmob:F6R98_10700"/>
<evidence type="ECO:0000313" key="2">
    <source>
        <dbReference type="Proteomes" id="UP000325755"/>
    </source>
</evidence>
<name>A0A5Q0BLP7_9GAMM</name>
<protein>
    <submittedName>
        <fullName evidence="1">Uncharacterized protein</fullName>
    </submittedName>
</protein>
<evidence type="ECO:0000313" key="1">
    <source>
        <dbReference type="EMBL" id="QFY43027.1"/>
    </source>
</evidence>
<dbReference type="RefSeq" id="WP_153249011.1">
    <property type="nucleotide sequence ID" value="NZ_CP044205.1"/>
</dbReference>
<gene>
    <name evidence="1" type="ORF">F6R98_10700</name>
</gene>
<dbReference type="EMBL" id="CP044205">
    <property type="protein sequence ID" value="QFY43027.1"/>
    <property type="molecule type" value="Genomic_DNA"/>
</dbReference>